<feature type="binding site" evidence="6">
    <location>
        <position position="103"/>
    </location>
    <ligand>
        <name>L-histidine</name>
        <dbReference type="ChEBI" id="CHEBI:57595"/>
    </ligand>
</feature>
<comment type="subcellular location">
    <subcellularLocation>
        <location evidence="5">Cytoplasm</location>
    </subcellularLocation>
</comment>
<feature type="binding site" evidence="6">
    <location>
        <position position="249"/>
    </location>
    <ligand>
        <name>L-histidine</name>
        <dbReference type="ChEBI" id="CHEBI:57595"/>
    </ligand>
</feature>
<dbReference type="InterPro" id="IPR036621">
    <property type="entry name" value="Anticodon-bd_dom_sf"/>
</dbReference>
<dbReference type="PROSITE" id="PS50862">
    <property type="entry name" value="AA_TRNA_LIGASE_II"/>
    <property type="match status" value="1"/>
</dbReference>
<feature type="binding site" evidence="6">
    <location>
        <position position="117"/>
    </location>
    <ligand>
        <name>L-histidine</name>
        <dbReference type="ChEBI" id="CHEBI:57595"/>
    </ligand>
</feature>
<name>A0A2G0V706_9PROT</name>
<evidence type="ECO:0000256" key="5">
    <source>
        <dbReference type="HAMAP-Rule" id="MF_00127"/>
    </source>
</evidence>
<comment type="caution">
    <text evidence="8">The sequence shown here is derived from an EMBL/GenBank/DDBJ whole genome shotgun (WGS) entry which is preliminary data.</text>
</comment>
<dbReference type="SUPFAM" id="SSF55681">
    <property type="entry name" value="Class II aaRS and biotin synthetases"/>
    <property type="match status" value="1"/>
</dbReference>
<dbReference type="RefSeq" id="WP_186787049.1">
    <property type="nucleotide sequence ID" value="NZ_MKGN01000014.1"/>
</dbReference>
<gene>
    <name evidence="5 8" type="primary">hisS</name>
    <name evidence="8" type="ORF">TPPER_00129</name>
</gene>
<evidence type="ECO:0000256" key="1">
    <source>
        <dbReference type="ARBA" id="ARBA00008226"/>
    </source>
</evidence>
<feature type="domain" description="Aminoacyl-transfer RNA synthetases class-II family profile" evidence="7">
    <location>
        <begin position="11"/>
        <end position="323"/>
    </location>
</feature>
<dbReference type="SUPFAM" id="SSF52954">
    <property type="entry name" value="Class II aaRS ABD-related"/>
    <property type="match status" value="1"/>
</dbReference>
<dbReference type="EMBL" id="MKGN01000014">
    <property type="protein sequence ID" value="PHN16255.1"/>
    <property type="molecule type" value="Genomic_DNA"/>
</dbReference>
<sequence>MKSYISTQPILWQPIEEKLLKLITNYSYKEVRLPIIEHTSLFKKAIGRTTDIIRKELFNYADKKGKGFTLRPEGTTGCVRAGIELGLIHNQEQRSWYIGSMFRHDRPQKGRYRQFNQLGIECFGLKEPELDAELIILTKNIWTTLGITNYLSLELNSIGSIEERETYNKTLAIFFSNTIKALDKASSSKLVKDPFRLLDSKEYVIKKIVKTAPTIYSYLSDSSKRLFNSLCLLLDINGVKYKLNNFLVRGLDYYNNTVFEWVEANNIKSQATICGGGRYDNLVEKLGGFSTPAIGCALGLERLAILIDNNLKQDNKLDTYIIPTYIEANVKAMVVSETIRTNLTKLRSLTSYEEGSFKRKLINPYNHNSKLVIIIETGKYIEEVIVIKALINGNQYIIPKDTIVNEVNKAIHLN</sequence>
<keyword evidence="3 5" id="KW-0963">Cytoplasm</keyword>
<dbReference type="InterPro" id="IPR004516">
    <property type="entry name" value="HisRS/HisZ"/>
</dbReference>
<dbReference type="PIRSF" id="PIRSF001549">
    <property type="entry name" value="His-tRNA_synth"/>
    <property type="match status" value="1"/>
</dbReference>
<dbReference type="Proteomes" id="UP000222818">
    <property type="component" value="Unassembled WGS sequence"/>
</dbReference>
<dbReference type="CDD" id="cd00773">
    <property type="entry name" value="HisRS-like_core"/>
    <property type="match status" value="1"/>
</dbReference>
<organism evidence="8 9">
    <name type="scientific">Candidatus Tremblayella phenacoccinincola</name>
    <dbReference type="NCBI Taxonomy" id="1010676"/>
    <lineage>
        <taxon>Bacteria</taxon>
        <taxon>Pseudomonadati</taxon>
        <taxon>Pseudomonadota</taxon>
        <taxon>Betaproteobacteria</taxon>
        <taxon>Candidatus Tremblayella</taxon>
    </lineage>
</organism>
<evidence type="ECO:0000256" key="3">
    <source>
        <dbReference type="ARBA" id="ARBA00022490"/>
    </source>
</evidence>
<keyword evidence="5 8" id="KW-0436">Ligase</keyword>
<dbReference type="NCBIfam" id="TIGR00442">
    <property type="entry name" value="hisS"/>
    <property type="match status" value="1"/>
</dbReference>
<dbReference type="InterPro" id="IPR015807">
    <property type="entry name" value="His-tRNA-ligase"/>
</dbReference>
<dbReference type="AlphaFoldDB" id="A0A2G0V706"/>
<dbReference type="GO" id="GO:0005524">
    <property type="term" value="F:ATP binding"/>
    <property type="evidence" value="ECO:0007669"/>
    <property type="project" value="UniProtKB-UniRule"/>
</dbReference>
<dbReference type="Gene3D" id="3.40.50.800">
    <property type="entry name" value="Anticodon-binding domain"/>
    <property type="match status" value="1"/>
</dbReference>
<evidence type="ECO:0000313" key="8">
    <source>
        <dbReference type="EMBL" id="PHN16255.1"/>
    </source>
</evidence>
<dbReference type="Pfam" id="PF13393">
    <property type="entry name" value="tRNA-synt_His"/>
    <property type="match status" value="1"/>
</dbReference>
<dbReference type="EC" id="6.1.1.21" evidence="5"/>
<comment type="similarity">
    <text evidence="1 5">Belongs to the class-II aminoacyl-tRNA synthetase family.</text>
</comment>
<keyword evidence="4 5" id="KW-0067">ATP-binding</keyword>
<reference evidence="8 9" key="1">
    <citation type="journal article" date="2017" name="ISME J.">
        <title>Tremblaya phenacola PPER: an evolutionary beta-gammaproteobacterium collage.</title>
        <authorList>
            <person name="Gil R."/>
            <person name="Vargas-Chavez C."/>
            <person name="Lopez-Madrigal S."/>
            <person name="Santos-Garcia D."/>
            <person name="Latorre A."/>
            <person name="Moya A."/>
        </authorList>
    </citation>
    <scope>NUCLEOTIDE SEQUENCE [LARGE SCALE GENOMIC DNA]</scope>
    <source>
        <strain evidence="8 9">PPER</strain>
    </source>
</reference>
<keyword evidence="5" id="KW-0648">Protein biosynthesis</keyword>
<comment type="catalytic activity">
    <reaction evidence="5">
        <text>tRNA(His) + L-histidine + ATP = L-histidyl-tRNA(His) + AMP + diphosphate + H(+)</text>
        <dbReference type="Rhea" id="RHEA:17313"/>
        <dbReference type="Rhea" id="RHEA-COMP:9665"/>
        <dbReference type="Rhea" id="RHEA-COMP:9689"/>
        <dbReference type="ChEBI" id="CHEBI:15378"/>
        <dbReference type="ChEBI" id="CHEBI:30616"/>
        <dbReference type="ChEBI" id="CHEBI:33019"/>
        <dbReference type="ChEBI" id="CHEBI:57595"/>
        <dbReference type="ChEBI" id="CHEBI:78442"/>
        <dbReference type="ChEBI" id="CHEBI:78527"/>
        <dbReference type="ChEBI" id="CHEBI:456215"/>
        <dbReference type="EC" id="6.1.1.21"/>
    </reaction>
</comment>
<dbReference type="HAMAP" id="MF_00127">
    <property type="entry name" value="His_tRNA_synth"/>
    <property type="match status" value="1"/>
</dbReference>
<feature type="binding site" evidence="6">
    <location>
        <position position="121"/>
    </location>
    <ligand>
        <name>L-histidine</name>
        <dbReference type="ChEBI" id="CHEBI:57595"/>
    </ligand>
</feature>
<evidence type="ECO:0000313" key="9">
    <source>
        <dbReference type="Proteomes" id="UP000222818"/>
    </source>
</evidence>
<accession>A0A2G0V706</accession>
<dbReference type="GO" id="GO:0006427">
    <property type="term" value="P:histidyl-tRNA aminoacylation"/>
    <property type="evidence" value="ECO:0007669"/>
    <property type="project" value="UniProtKB-UniRule"/>
</dbReference>
<keyword evidence="5" id="KW-0030">Aminoacyl-tRNA synthetase</keyword>
<evidence type="ECO:0000256" key="4">
    <source>
        <dbReference type="ARBA" id="ARBA00022840"/>
    </source>
</evidence>
<dbReference type="InterPro" id="IPR045864">
    <property type="entry name" value="aa-tRNA-synth_II/BPL/LPL"/>
</dbReference>
<evidence type="ECO:0000256" key="6">
    <source>
        <dbReference type="PIRSR" id="PIRSR001549-1"/>
    </source>
</evidence>
<keyword evidence="9" id="KW-1185">Reference proteome</keyword>
<dbReference type="InterPro" id="IPR041715">
    <property type="entry name" value="HisRS-like_core"/>
</dbReference>
<dbReference type="Gene3D" id="3.30.930.10">
    <property type="entry name" value="Bira Bifunctional Protein, Domain 2"/>
    <property type="match status" value="1"/>
</dbReference>
<dbReference type="PANTHER" id="PTHR43707">
    <property type="entry name" value="HISTIDYL-TRNA SYNTHETASE"/>
    <property type="match status" value="1"/>
</dbReference>
<comment type="subunit">
    <text evidence="2 5">Homodimer.</text>
</comment>
<protein>
    <recommendedName>
        <fullName evidence="5">Histidine--tRNA ligase</fullName>
        <ecNumber evidence="5">6.1.1.21</ecNumber>
    </recommendedName>
    <alternativeName>
        <fullName evidence="5">Histidyl-tRNA synthetase</fullName>
        <shortName evidence="5">HisRS</shortName>
    </alternativeName>
</protein>
<proteinExistence type="inferred from homology"/>
<keyword evidence="5" id="KW-0547">Nucleotide-binding</keyword>
<evidence type="ECO:0000259" key="7">
    <source>
        <dbReference type="PROSITE" id="PS50862"/>
    </source>
</evidence>
<evidence type="ECO:0000256" key="2">
    <source>
        <dbReference type="ARBA" id="ARBA00011738"/>
    </source>
</evidence>
<feature type="binding site" evidence="6">
    <location>
        <begin position="73"/>
        <end position="75"/>
    </location>
    <ligand>
        <name>L-histidine</name>
        <dbReference type="ChEBI" id="CHEBI:57595"/>
    </ligand>
</feature>
<dbReference type="PANTHER" id="PTHR43707:SF1">
    <property type="entry name" value="HISTIDINE--TRNA LIGASE, MITOCHONDRIAL-RELATED"/>
    <property type="match status" value="1"/>
</dbReference>
<dbReference type="InterPro" id="IPR006195">
    <property type="entry name" value="aa-tRNA-synth_II"/>
</dbReference>
<feature type="binding site" evidence="6">
    <location>
        <begin position="253"/>
        <end position="254"/>
    </location>
    <ligand>
        <name>L-histidine</name>
        <dbReference type="ChEBI" id="CHEBI:57595"/>
    </ligand>
</feature>
<dbReference type="GO" id="GO:0004821">
    <property type="term" value="F:histidine-tRNA ligase activity"/>
    <property type="evidence" value="ECO:0007669"/>
    <property type="project" value="UniProtKB-UniRule"/>
</dbReference>
<dbReference type="GO" id="GO:0005737">
    <property type="term" value="C:cytoplasm"/>
    <property type="evidence" value="ECO:0007669"/>
    <property type="project" value="UniProtKB-SubCell"/>
</dbReference>